<dbReference type="AlphaFoldDB" id="K2GSD9"/>
<organism evidence="1">
    <name type="scientific">uncultured bacterium</name>
    <name type="common">gcode 4</name>
    <dbReference type="NCBI Taxonomy" id="1234023"/>
    <lineage>
        <taxon>Bacteria</taxon>
        <taxon>environmental samples</taxon>
    </lineage>
</organism>
<dbReference type="EMBL" id="AMFJ01000905">
    <property type="protein sequence ID" value="EKE26200.1"/>
    <property type="molecule type" value="Genomic_DNA"/>
</dbReference>
<comment type="caution">
    <text evidence="1">The sequence shown here is derived from an EMBL/GenBank/DDBJ whole genome shotgun (WGS) entry which is preliminary data.</text>
</comment>
<accession>K2GSD9</accession>
<gene>
    <name evidence="1" type="ORF">ACD_4C00389G0001</name>
</gene>
<protein>
    <submittedName>
        <fullName evidence="1">Uncharacterized protein</fullName>
    </submittedName>
</protein>
<reference evidence="1" key="1">
    <citation type="journal article" date="2012" name="Science">
        <title>Fermentation, hydrogen, and sulfur metabolism in multiple uncultivated bacterial phyla.</title>
        <authorList>
            <person name="Wrighton K.C."/>
            <person name="Thomas B.C."/>
            <person name="Sharon I."/>
            <person name="Miller C.S."/>
            <person name="Castelle C.J."/>
            <person name="VerBerkmoes N.C."/>
            <person name="Wilkins M.J."/>
            <person name="Hettich R.L."/>
            <person name="Lipton M.S."/>
            <person name="Williams K.H."/>
            <person name="Long P.E."/>
            <person name="Banfield J.F."/>
        </authorList>
    </citation>
    <scope>NUCLEOTIDE SEQUENCE [LARGE SCALE GENOMIC DNA]</scope>
</reference>
<proteinExistence type="predicted"/>
<sequence length="284" mass="34143">LPAIRKATARITISHKIPSFKAWWKTQCYPDVPCTNIKNVSIQEKKEIINKTDLPKKLFQIINGSRLVKRKPVSRPKILQAIIDNCIKNNLPIPIFQYWWMGARNVPWRFEDSCFQNLNNTFQEIKKIYEPGVSLSLIFCDTHMEINGFWKAHRNSYLKELIPMAKLYWWKIYRFSELMKKSPTVFHREVLEKVNNFPMPEEIQSKLYNSASKKPIRDDYENAAREYWTANILEREIIEHNFYNHVFLTFNEPLDDIIFSDKLCILHWFPIKKWITDKPWFREE</sequence>
<name>K2GSD9_9BACT</name>
<evidence type="ECO:0000313" key="1">
    <source>
        <dbReference type="EMBL" id="EKE26200.1"/>
    </source>
</evidence>
<feature type="non-terminal residue" evidence="1">
    <location>
        <position position="1"/>
    </location>
</feature>